<accession>A0A1I2DLZ8</accession>
<protein>
    <submittedName>
        <fullName evidence="2">Protein phosphatase</fullName>
    </submittedName>
</protein>
<dbReference type="STRING" id="54.SAMN02745121_05616"/>
<dbReference type="SMART" id="SM00332">
    <property type="entry name" value="PP2Cc"/>
    <property type="match status" value="1"/>
</dbReference>
<name>A0A1I2DLZ8_9BACT</name>
<dbReference type="PROSITE" id="PS51746">
    <property type="entry name" value="PPM_2"/>
    <property type="match status" value="1"/>
</dbReference>
<dbReference type="SUPFAM" id="SSF81606">
    <property type="entry name" value="PP2C-like"/>
    <property type="match status" value="1"/>
</dbReference>
<dbReference type="Gene3D" id="3.60.40.10">
    <property type="entry name" value="PPM-type phosphatase domain"/>
    <property type="match status" value="1"/>
</dbReference>
<dbReference type="AlphaFoldDB" id="A0A1I2DLZ8"/>
<dbReference type="OrthoDB" id="5496340at2"/>
<dbReference type="InterPro" id="IPR036457">
    <property type="entry name" value="PPM-type-like_dom_sf"/>
</dbReference>
<dbReference type="PANTHER" id="PTHR47992">
    <property type="entry name" value="PROTEIN PHOSPHATASE"/>
    <property type="match status" value="1"/>
</dbReference>
<dbReference type="RefSeq" id="WP_096327317.1">
    <property type="nucleotide sequence ID" value="NZ_FOMX01000020.1"/>
</dbReference>
<dbReference type="InterPro" id="IPR001932">
    <property type="entry name" value="PPM-type_phosphatase-like_dom"/>
</dbReference>
<dbReference type="SMART" id="SM00331">
    <property type="entry name" value="PP2C_SIG"/>
    <property type="match status" value="1"/>
</dbReference>
<reference evidence="3" key="1">
    <citation type="submission" date="2016-10" db="EMBL/GenBank/DDBJ databases">
        <authorList>
            <person name="Varghese N."/>
            <person name="Submissions S."/>
        </authorList>
    </citation>
    <scope>NUCLEOTIDE SEQUENCE [LARGE SCALE GENOMIC DNA]</scope>
    <source>
        <strain evidence="3">ATCC 25963</strain>
    </source>
</reference>
<evidence type="ECO:0000313" key="2">
    <source>
        <dbReference type="EMBL" id="SFE81682.1"/>
    </source>
</evidence>
<evidence type="ECO:0000313" key="3">
    <source>
        <dbReference type="Proteomes" id="UP000199400"/>
    </source>
</evidence>
<dbReference type="InterPro" id="IPR015655">
    <property type="entry name" value="PP2C"/>
</dbReference>
<keyword evidence="3" id="KW-1185">Reference proteome</keyword>
<organism evidence="2 3">
    <name type="scientific">Nannocystis exedens</name>
    <dbReference type="NCBI Taxonomy" id="54"/>
    <lineage>
        <taxon>Bacteria</taxon>
        <taxon>Pseudomonadati</taxon>
        <taxon>Myxococcota</taxon>
        <taxon>Polyangia</taxon>
        <taxon>Nannocystales</taxon>
        <taxon>Nannocystaceae</taxon>
        <taxon>Nannocystis</taxon>
    </lineage>
</organism>
<dbReference type="Proteomes" id="UP000199400">
    <property type="component" value="Unassembled WGS sequence"/>
</dbReference>
<dbReference type="GO" id="GO:0004722">
    <property type="term" value="F:protein serine/threonine phosphatase activity"/>
    <property type="evidence" value="ECO:0007669"/>
    <property type="project" value="InterPro"/>
</dbReference>
<dbReference type="CDD" id="cd00143">
    <property type="entry name" value="PP2Cc"/>
    <property type="match status" value="1"/>
</dbReference>
<gene>
    <name evidence="2" type="ORF">SAMN02745121_05616</name>
</gene>
<proteinExistence type="predicted"/>
<dbReference type="EMBL" id="FOMX01000020">
    <property type="protein sequence ID" value="SFE81682.1"/>
    <property type="molecule type" value="Genomic_DNA"/>
</dbReference>
<feature type="domain" description="PPM-type phosphatase" evidence="1">
    <location>
        <begin position="5"/>
        <end position="252"/>
    </location>
</feature>
<evidence type="ECO:0000259" key="1">
    <source>
        <dbReference type="PROSITE" id="PS51746"/>
    </source>
</evidence>
<sequence length="254" mass="27710">MGTRHYGYTDVGRVRSRNEDAFLADAQLGLFIVCDGVGGRARGEIASQETVEFIVDFVKGDATDIEIARHGGELDQAARQRLAALLRGAIQSACYMVHTMGEMDPDRRGMSTTASVVLVAGHVATVAWVGDSRVYLWHAGEHVQLTDDHTLVNVQIRQGTMTPEAAKLSHLKHVITRAVGHREFVEVDVRQLELTPGDKLLLCSDGLHEYLDEPGLLARLFSADLAPAARDAVRHANINGGRDNITALFVEYTG</sequence>
<dbReference type="Pfam" id="PF13672">
    <property type="entry name" value="PP2C_2"/>
    <property type="match status" value="1"/>
</dbReference>